<dbReference type="Gene3D" id="3.40.50.1110">
    <property type="entry name" value="SGNH hydrolase"/>
    <property type="match status" value="1"/>
</dbReference>
<reference evidence="4" key="1">
    <citation type="submission" date="2016-10" db="EMBL/GenBank/DDBJ databases">
        <authorList>
            <person name="Varghese N."/>
            <person name="Submissions S."/>
        </authorList>
    </citation>
    <scope>NUCLEOTIDE SEQUENCE [LARGE SCALE GENOMIC DNA]</scope>
    <source>
        <strain evidence="4">DSM 24499</strain>
    </source>
</reference>
<dbReference type="InterPro" id="IPR013830">
    <property type="entry name" value="SGNH_hydro"/>
</dbReference>
<dbReference type="RefSeq" id="WP_092540142.1">
    <property type="nucleotide sequence ID" value="NZ_FOKV01000001.1"/>
</dbReference>
<organism evidence="3 4">
    <name type="scientific">Zunongwangia mangrovi</name>
    <dbReference type="NCBI Taxonomy" id="1334022"/>
    <lineage>
        <taxon>Bacteria</taxon>
        <taxon>Pseudomonadati</taxon>
        <taxon>Bacteroidota</taxon>
        <taxon>Flavobacteriia</taxon>
        <taxon>Flavobacteriales</taxon>
        <taxon>Flavobacteriaceae</taxon>
        <taxon>Zunongwangia</taxon>
    </lineage>
</organism>
<gene>
    <name evidence="3" type="ORF">SAMN04487907_101893</name>
</gene>
<dbReference type="Pfam" id="PF13472">
    <property type="entry name" value="Lipase_GDSL_2"/>
    <property type="match status" value="1"/>
</dbReference>
<keyword evidence="4" id="KW-1185">Reference proteome</keyword>
<dbReference type="InterPro" id="IPR036514">
    <property type="entry name" value="SGNH_hydro_sf"/>
</dbReference>
<dbReference type="CDD" id="cd01831">
    <property type="entry name" value="Endoglucanase_E_like"/>
    <property type="match status" value="1"/>
</dbReference>
<dbReference type="InterPro" id="IPR052762">
    <property type="entry name" value="PCW_deacetylase/CE"/>
</dbReference>
<evidence type="ECO:0000259" key="1">
    <source>
        <dbReference type="Pfam" id="PF13472"/>
    </source>
</evidence>
<dbReference type="SUPFAM" id="SSF52266">
    <property type="entry name" value="SGNH hydrolase"/>
    <property type="match status" value="1"/>
</dbReference>
<protein>
    <submittedName>
        <fullName evidence="3">GDSL-like Lipase/Acylhydrolase</fullName>
    </submittedName>
</protein>
<dbReference type="Pfam" id="PF17996">
    <property type="entry name" value="CE2_N"/>
    <property type="match status" value="1"/>
</dbReference>
<sequence>MHKFVLFSLVLISLASCNKTNKDKYYPASSSNFQYKGRIEKLSDSTITLIGSASNVHFAVEGDSCQLFFSGVNQSDYISLELNSKYVGRFNIKNSPIQIGLKDSLNDIKVYKATEASTGDIFFNGVKAEKISKAIPKTRKKIEFIGNSITCGMGADMDSIDCGSENWFDQHNSYLAYGPRIARILDVDFELSCVSGMGMYRNWNDEDQPVMPDVYDFKNLSDDGERRAKPEHSPDIISVALGTNDLSKGDGIKERSEFNHKKFERNYIKFLNHLHKIYPQAKFTLLTSPMVDPESKEGKKLLESLRSIKSKLNDELSIEIFEFKLMTPEGCDYHPSSQDHKILAQQLVPFFKNILSSKS</sequence>
<dbReference type="PROSITE" id="PS51257">
    <property type="entry name" value="PROKAR_LIPOPROTEIN"/>
    <property type="match status" value="1"/>
</dbReference>
<dbReference type="AlphaFoldDB" id="A0A1I1EC15"/>
<dbReference type="PANTHER" id="PTHR37834">
    <property type="entry name" value="GDSL-LIKE LIPASE/ACYLHYDROLASE DOMAIN PROTEIN (AFU_ORTHOLOGUE AFUA_2G00620)"/>
    <property type="match status" value="1"/>
</dbReference>
<dbReference type="PANTHER" id="PTHR37834:SF2">
    <property type="entry name" value="ESTERASE, SGNH HYDROLASE-TYPE"/>
    <property type="match status" value="1"/>
</dbReference>
<dbReference type="InterPro" id="IPR040794">
    <property type="entry name" value="CE2_N"/>
</dbReference>
<dbReference type="EMBL" id="FOKV01000001">
    <property type="protein sequence ID" value="SFB84661.1"/>
    <property type="molecule type" value="Genomic_DNA"/>
</dbReference>
<evidence type="ECO:0000313" key="3">
    <source>
        <dbReference type="EMBL" id="SFB84661.1"/>
    </source>
</evidence>
<dbReference type="STRING" id="1334022.SAMN04487907_101893"/>
<evidence type="ECO:0000259" key="2">
    <source>
        <dbReference type="Pfam" id="PF17996"/>
    </source>
</evidence>
<dbReference type="OrthoDB" id="9801375at2"/>
<accession>A0A1I1EC15</accession>
<dbReference type="GO" id="GO:0052689">
    <property type="term" value="F:carboxylic ester hydrolase activity"/>
    <property type="evidence" value="ECO:0007669"/>
    <property type="project" value="InterPro"/>
</dbReference>
<dbReference type="Proteomes" id="UP000199438">
    <property type="component" value="Unassembled WGS sequence"/>
</dbReference>
<feature type="domain" description="SGNH hydrolase-type esterase" evidence="1">
    <location>
        <begin position="144"/>
        <end position="318"/>
    </location>
</feature>
<dbReference type="InterPro" id="IPR037461">
    <property type="entry name" value="CtCE2-like_dom"/>
</dbReference>
<feature type="domain" description="Carbohydrate esterase 2 N-terminal" evidence="2">
    <location>
        <begin position="35"/>
        <end position="134"/>
    </location>
</feature>
<proteinExistence type="predicted"/>
<keyword evidence="3" id="KW-0378">Hydrolase</keyword>
<dbReference type="Gene3D" id="2.60.120.260">
    <property type="entry name" value="Galactose-binding domain-like"/>
    <property type="match status" value="1"/>
</dbReference>
<name>A0A1I1EC15_9FLAO</name>
<evidence type="ECO:0000313" key="4">
    <source>
        <dbReference type="Proteomes" id="UP000199438"/>
    </source>
</evidence>